<name>A0A7C8I6Z8_9PLEO</name>
<protein>
    <submittedName>
        <fullName evidence="2">Uncharacterized protein</fullName>
    </submittedName>
</protein>
<dbReference type="EMBL" id="JAADJZ010000018">
    <property type="protein sequence ID" value="KAF2868833.1"/>
    <property type="molecule type" value="Genomic_DNA"/>
</dbReference>
<dbReference type="Proteomes" id="UP000481861">
    <property type="component" value="Unassembled WGS sequence"/>
</dbReference>
<feature type="compositionally biased region" description="Basic and acidic residues" evidence="1">
    <location>
        <begin position="48"/>
        <end position="65"/>
    </location>
</feature>
<proteinExistence type="predicted"/>
<dbReference type="AlphaFoldDB" id="A0A7C8I6Z8"/>
<comment type="caution">
    <text evidence="2">The sequence shown here is derived from an EMBL/GenBank/DDBJ whole genome shotgun (WGS) entry which is preliminary data.</text>
</comment>
<feature type="region of interest" description="Disordered" evidence="1">
    <location>
        <begin position="1"/>
        <end position="159"/>
    </location>
</feature>
<sequence length="159" mass="17847">MAATRATPSHETCGSGTPRPLPSHQEDEDAYSQEGKKPSETQSGRTKNAVEERLESLDKRQPDTRRAHHHHPRRQIHQCHRGQGPVQTQQRRADVSPPRRTLQSAQPQTSEQAVPPGGSRQFGVPQGSYPKRRLPRGRRGVASTRQRALHSQSRKGKPR</sequence>
<evidence type="ECO:0000313" key="3">
    <source>
        <dbReference type="Proteomes" id="UP000481861"/>
    </source>
</evidence>
<evidence type="ECO:0000313" key="2">
    <source>
        <dbReference type="EMBL" id="KAF2868833.1"/>
    </source>
</evidence>
<reference evidence="2 3" key="1">
    <citation type="submission" date="2020-01" db="EMBL/GenBank/DDBJ databases">
        <authorList>
            <consortium name="DOE Joint Genome Institute"/>
            <person name="Haridas S."/>
            <person name="Albert R."/>
            <person name="Binder M."/>
            <person name="Bloem J."/>
            <person name="Labutti K."/>
            <person name="Salamov A."/>
            <person name="Andreopoulos B."/>
            <person name="Baker S.E."/>
            <person name="Barry K."/>
            <person name="Bills G."/>
            <person name="Bluhm B.H."/>
            <person name="Cannon C."/>
            <person name="Castanera R."/>
            <person name="Culley D.E."/>
            <person name="Daum C."/>
            <person name="Ezra D."/>
            <person name="Gonzalez J.B."/>
            <person name="Henrissat B."/>
            <person name="Kuo A."/>
            <person name="Liang C."/>
            <person name="Lipzen A."/>
            <person name="Lutzoni F."/>
            <person name="Magnuson J."/>
            <person name="Mondo S."/>
            <person name="Nolan M."/>
            <person name="Ohm R."/>
            <person name="Pangilinan J."/>
            <person name="Park H.-J.H."/>
            <person name="Ramirez L."/>
            <person name="Alfaro M."/>
            <person name="Sun H."/>
            <person name="Tritt A."/>
            <person name="Yoshinaga Y."/>
            <person name="Zwiers L.-H.L."/>
            <person name="Turgeon B.G."/>
            <person name="Goodwin S.B."/>
            <person name="Spatafora J.W."/>
            <person name="Crous P.W."/>
            <person name="Grigoriev I.V."/>
        </authorList>
    </citation>
    <scope>NUCLEOTIDE SEQUENCE [LARGE SCALE GENOMIC DNA]</scope>
    <source>
        <strain evidence="2 3">CBS 611.86</strain>
    </source>
</reference>
<feature type="compositionally biased region" description="Basic residues" evidence="1">
    <location>
        <begin position="130"/>
        <end position="139"/>
    </location>
</feature>
<organism evidence="2 3">
    <name type="scientific">Massariosphaeria phaeospora</name>
    <dbReference type="NCBI Taxonomy" id="100035"/>
    <lineage>
        <taxon>Eukaryota</taxon>
        <taxon>Fungi</taxon>
        <taxon>Dikarya</taxon>
        <taxon>Ascomycota</taxon>
        <taxon>Pezizomycotina</taxon>
        <taxon>Dothideomycetes</taxon>
        <taxon>Pleosporomycetidae</taxon>
        <taxon>Pleosporales</taxon>
        <taxon>Pleosporales incertae sedis</taxon>
        <taxon>Massariosphaeria</taxon>
    </lineage>
</organism>
<feature type="compositionally biased region" description="Polar residues" evidence="1">
    <location>
        <begin position="101"/>
        <end position="112"/>
    </location>
</feature>
<gene>
    <name evidence="2" type="ORF">BDV95DRAFT_124428</name>
</gene>
<evidence type="ECO:0000256" key="1">
    <source>
        <dbReference type="SAM" id="MobiDB-lite"/>
    </source>
</evidence>
<keyword evidence="3" id="KW-1185">Reference proteome</keyword>
<feature type="compositionally biased region" description="Basic residues" evidence="1">
    <location>
        <begin position="66"/>
        <end position="80"/>
    </location>
</feature>
<accession>A0A7C8I6Z8</accession>
<feature type="compositionally biased region" description="Polar residues" evidence="1">
    <location>
        <begin position="1"/>
        <end position="15"/>
    </location>
</feature>